<feature type="domain" description="VAN3-binding protein-like auxin canalisation" evidence="1">
    <location>
        <begin position="5"/>
        <end position="238"/>
    </location>
</feature>
<evidence type="ECO:0000259" key="1">
    <source>
        <dbReference type="Pfam" id="PF05703"/>
    </source>
</evidence>
<gene>
    <name evidence="3" type="ORF">Cni_G05014</name>
</gene>
<dbReference type="EMBL" id="CP136891">
    <property type="protein sequence ID" value="WOK96307.1"/>
    <property type="molecule type" value="Genomic_DNA"/>
</dbReference>
<dbReference type="Proteomes" id="UP001327560">
    <property type="component" value="Chromosome 2"/>
</dbReference>
<feature type="domain" description="Pleckstrin-like plant" evidence="2">
    <location>
        <begin position="267"/>
        <end position="367"/>
    </location>
</feature>
<evidence type="ECO:0000313" key="3">
    <source>
        <dbReference type="EMBL" id="WOK96307.1"/>
    </source>
</evidence>
<name>A0AAQ3Q512_9LILI</name>
<reference evidence="3 4" key="1">
    <citation type="submission" date="2023-10" db="EMBL/GenBank/DDBJ databases">
        <title>Chromosome-scale genome assembly provides insights into flower coloration mechanisms of Canna indica.</title>
        <authorList>
            <person name="Li C."/>
        </authorList>
    </citation>
    <scope>NUCLEOTIDE SEQUENCE [LARGE SCALE GENOMIC DNA]</scope>
    <source>
        <tissue evidence="3">Flower</tissue>
    </source>
</reference>
<accession>A0AAQ3Q512</accession>
<dbReference type="PANTHER" id="PTHR31351">
    <property type="entry name" value="EXPRESSED PROTEIN"/>
    <property type="match status" value="1"/>
</dbReference>
<sequence>MDSDEQLDLLSRAWCNSAVQVLQPSAGDCASMFKEKQIVAFDKDAAALPLSLQKSDGSLRVDGGDRFKSMPQLNFDDTKSWIWLQKAIHPELDYDLCMRKKWLSKNMIPWKGVSVKKWLKEMKQLRKEEERLKRAQVHAAVSVAGVAAALAAIAAETVEANQHKSLRDEAVASAAALVAAQCAHVAEAAGAKREQISSAINGAVTATDAADIFTLTAAAATSLKGASTLKGRQGHREKAKGNSAALVYDEFGFDYERCRASLAKGDEILVATQDGKRRMRSVSAILNRDGKVILRIKKINILMVFSTGKESVIYELETDPLEEGKMEADGSHCICLLTSQGKIELKIYEYVQYKKWITTINHLLMLSSTCSRQALHPRGTNKSYQNPETC</sequence>
<dbReference type="Pfam" id="PF05703">
    <property type="entry name" value="Auxin_canalis"/>
    <property type="match status" value="1"/>
</dbReference>
<dbReference type="AlphaFoldDB" id="A0AAQ3Q512"/>
<dbReference type="InterPro" id="IPR040269">
    <property type="entry name" value="VAB"/>
</dbReference>
<keyword evidence="4" id="KW-1185">Reference proteome</keyword>
<dbReference type="PANTHER" id="PTHR31351:SF25">
    <property type="entry name" value="AUXIN CANALIZATION PROTEIN (DUF828)"/>
    <property type="match status" value="1"/>
</dbReference>
<dbReference type="InterPro" id="IPR008546">
    <property type="entry name" value="VAN3-bd-like_auxin_canal"/>
</dbReference>
<evidence type="ECO:0000313" key="4">
    <source>
        <dbReference type="Proteomes" id="UP001327560"/>
    </source>
</evidence>
<dbReference type="InterPro" id="IPR013666">
    <property type="entry name" value="PH_pln"/>
</dbReference>
<protein>
    <submittedName>
        <fullName evidence="3">VAN3-binding protein-like isoform X1</fullName>
    </submittedName>
</protein>
<evidence type="ECO:0000259" key="2">
    <source>
        <dbReference type="Pfam" id="PF08458"/>
    </source>
</evidence>
<dbReference type="Pfam" id="PF08458">
    <property type="entry name" value="PH_2"/>
    <property type="match status" value="1"/>
</dbReference>
<proteinExistence type="predicted"/>
<organism evidence="3 4">
    <name type="scientific">Canna indica</name>
    <name type="common">Indian-shot</name>
    <dbReference type="NCBI Taxonomy" id="4628"/>
    <lineage>
        <taxon>Eukaryota</taxon>
        <taxon>Viridiplantae</taxon>
        <taxon>Streptophyta</taxon>
        <taxon>Embryophyta</taxon>
        <taxon>Tracheophyta</taxon>
        <taxon>Spermatophyta</taxon>
        <taxon>Magnoliopsida</taxon>
        <taxon>Liliopsida</taxon>
        <taxon>Zingiberales</taxon>
        <taxon>Cannaceae</taxon>
        <taxon>Canna</taxon>
    </lineage>
</organism>